<comment type="caution">
    <text evidence="1">The sequence shown here is derived from an EMBL/GenBank/DDBJ whole genome shotgun (WGS) entry which is preliminary data.</text>
</comment>
<reference evidence="1" key="1">
    <citation type="journal article" date="2020" name="J Insects Food Feed">
        <title>The yellow mealworm (Tenebrio molitor) genome: a resource for the emerging insects as food and feed industry.</title>
        <authorList>
            <person name="Eriksson T."/>
            <person name="Andere A."/>
            <person name="Kelstrup H."/>
            <person name="Emery V."/>
            <person name="Picard C."/>
        </authorList>
    </citation>
    <scope>NUCLEOTIDE SEQUENCE</scope>
    <source>
        <strain evidence="1">Stoneville</strain>
        <tissue evidence="1">Whole head</tissue>
    </source>
</reference>
<dbReference type="Proteomes" id="UP000719412">
    <property type="component" value="Unassembled WGS sequence"/>
</dbReference>
<organism evidence="1 2">
    <name type="scientific">Tenebrio molitor</name>
    <name type="common">Yellow mealworm beetle</name>
    <dbReference type="NCBI Taxonomy" id="7067"/>
    <lineage>
        <taxon>Eukaryota</taxon>
        <taxon>Metazoa</taxon>
        <taxon>Ecdysozoa</taxon>
        <taxon>Arthropoda</taxon>
        <taxon>Hexapoda</taxon>
        <taxon>Insecta</taxon>
        <taxon>Pterygota</taxon>
        <taxon>Neoptera</taxon>
        <taxon>Endopterygota</taxon>
        <taxon>Coleoptera</taxon>
        <taxon>Polyphaga</taxon>
        <taxon>Cucujiformia</taxon>
        <taxon>Tenebrionidae</taxon>
        <taxon>Tenebrio</taxon>
    </lineage>
</organism>
<keyword evidence="2" id="KW-1185">Reference proteome</keyword>
<name>A0A8J6HBM2_TENMO</name>
<dbReference type="AlphaFoldDB" id="A0A8J6HBM2"/>
<accession>A0A8J6HBM2</accession>
<evidence type="ECO:0000313" key="2">
    <source>
        <dbReference type="Proteomes" id="UP000719412"/>
    </source>
</evidence>
<reference evidence="1" key="2">
    <citation type="submission" date="2021-08" db="EMBL/GenBank/DDBJ databases">
        <authorList>
            <person name="Eriksson T."/>
        </authorList>
    </citation>
    <scope>NUCLEOTIDE SEQUENCE</scope>
    <source>
        <strain evidence="1">Stoneville</strain>
        <tissue evidence="1">Whole head</tissue>
    </source>
</reference>
<gene>
    <name evidence="1" type="ORF">GEV33_010977</name>
</gene>
<protein>
    <submittedName>
        <fullName evidence="1">Uncharacterized protein</fullName>
    </submittedName>
</protein>
<sequence>MISGINDEELGKNVREKKLEVNVEKTKMMVFNKRKRENEKNEWNWEERKIERVNEFKYLRYTLNEIATEKTHIGEIVKKANKVEKNDDVEEHDESILMYGAEIWGWKEQEEVEKVQEKYLRGVLGMDRETPYYIEREECKSDGRRVKAGKFEDKMDGREECRILTECWGEKKKNMKKKDRERNTTRGTGMPLRRIHPNNLRECLVEIMSRKLLICVAILFLVSSGGSSDFEIEPTKIHGFWDGIYTILIEYASDVYNALASVQWGAGQILNSIGQLIATLLLNIQNTILAVIVKVTLALQSLIPDQLGGDTLDHLNEKKAFCYTNNTQSVIVKTLQSGVECVKSPIDKLVDNAQKMALNLYGLVLTVADEVSQIKNSQGLSTTVDAVIVLIKTKAKFLFEIILEIIVEVVNLLNGIPSIIVCFFPSLVIKVIVWLGKEIGGFTKCLLFEKV</sequence>
<proteinExistence type="predicted"/>
<evidence type="ECO:0000313" key="1">
    <source>
        <dbReference type="EMBL" id="KAH0811814.1"/>
    </source>
</evidence>
<dbReference type="EMBL" id="JABDTM020026533">
    <property type="protein sequence ID" value="KAH0811814.1"/>
    <property type="molecule type" value="Genomic_DNA"/>
</dbReference>